<dbReference type="EMBL" id="DWVS01000126">
    <property type="protein sequence ID" value="HJC87370.1"/>
    <property type="molecule type" value="Genomic_DNA"/>
</dbReference>
<evidence type="ECO:0000313" key="5">
    <source>
        <dbReference type="Proteomes" id="UP000823922"/>
    </source>
</evidence>
<dbReference type="PANTHER" id="PTHR40588:SF1">
    <property type="entry name" value="MRNA INTERFERASE TOXIN YAFQ"/>
    <property type="match status" value="1"/>
</dbReference>
<organism evidence="4 5">
    <name type="scientific">Candidatus Eisenbergiella intestinigallinarum</name>
    <dbReference type="NCBI Taxonomy" id="2838549"/>
    <lineage>
        <taxon>Bacteria</taxon>
        <taxon>Bacillati</taxon>
        <taxon>Bacillota</taxon>
        <taxon>Clostridia</taxon>
        <taxon>Lachnospirales</taxon>
        <taxon>Lachnospiraceae</taxon>
        <taxon>Eisenbergiella</taxon>
    </lineage>
</organism>
<dbReference type="PANTHER" id="PTHR40588">
    <property type="entry name" value="MRNA INTERFERASE TOXIN YAFQ"/>
    <property type="match status" value="1"/>
</dbReference>
<dbReference type="InterPro" id="IPR035093">
    <property type="entry name" value="RelE/ParE_toxin_dom_sf"/>
</dbReference>
<reference evidence="4" key="2">
    <citation type="submission" date="2021-04" db="EMBL/GenBank/DDBJ databases">
        <authorList>
            <person name="Gilroy R."/>
        </authorList>
    </citation>
    <scope>NUCLEOTIDE SEQUENCE</scope>
    <source>
        <strain evidence="4">ChiBcec1-1630</strain>
    </source>
</reference>
<dbReference type="Gene3D" id="3.30.2310.20">
    <property type="entry name" value="RelE-like"/>
    <property type="match status" value="1"/>
</dbReference>
<name>A0A9D2QIS2_9FIRM</name>
<dbReference type="Pfam" id="PF15738">
    <property type="entry name" value="YafQ_toxin"/>
    <property type="match status" value="1"/>
</dbReference>
<protein>
    <submittedName>
        <fullName evidence="4">Type II toxin-antitoxin system YafQ family toxin</fullName>
    </submittedName>
</protein>
<evidence type="ECO:0000256" key="1">
    <source>
        <dbReference type="ARBA" id="ARBA00022649"/>
    </source>
</evidence>
<dbReference type="InterPro" id="IPR004386">
    <property type="entry name" value="Toxin_YafQ-like"/>
</dbReference>
<gene>
    <name evidence="4" type="ORF">H9926_05070</name>
</gene>
<dbReference type="GO" id="GO:0006415">
    <property type="term" value="P:translational termination"/>
    <property type="evidence" value="ECO:0007669"/>
    <property type="project" value="TreeGrafter"/>
</dbReference>
<evidence type="ECO:0000256" key="3">
    <source>
        <dbReference type="PIRSR" id="PIRSR006156-1"/>
    </source>
</evidence>
<dbReference type="PIRSF" id="PIRSF006156">
    <property type="entry name" value="YafQ"/>
    <property type="match status" value="1"/>
</dbReference>
<comment type="caution">
    <text evidence="4">The sequence shown here is derived from an EMBL/GenBank/DDBJ whole genome shotgun (WGS) entry which is preliminary data.</text>
</comment>
<dbReference type="GO" id="GO:0004521">
    <property type="term" value="F:RNA endonuclease activity"/>
    <property type="evidence" value="ECO:0007669"/>
    <property type="project" value="TreeGrafter"/>
</dbReference>
<dbReference type="Proteomes" id="UP000823922">
    <property type="component" value="Unassembled WGS sequence"/>
</dbReference>
<dbReference type="FunFam" id="3.30.2310.20:FF:000003">
    <property type="entry name" value="Type II toxin-antitoxin system YafQ family toxin"/>
    <property type="match status" value="1"/>
</dbReference>
<feature type="active site" description="Proton donor" evidence="3">
    <location>
        <position position="84"/>
    </location>
</feature>
<evidence type="ECO:0000313" key="4">
    <source>
        <dbReference type="EMBL" id="HJC87370.1"/>
    </source>
</evidence>
<sequence length="90" mass="10733">MLTIRYSTKFKKDFKSCVKRGYKMNLLQQVIDTLRIPDTLPIQNKDRMLSGNYSSYRECHIAPDWLLIYRQEKDELLLYRTGTHSDLFGL</sequence>
<comment type="similarity">
    <text evidence="2">Belongs to the RelE toxin family. YafQ subfamily.</text>
</comment>
<dbReference type="SUPFAM" id="SSF143011">
    <property type="entry name" value="RelE-like"/>
    <property type="match status" value="1"/>
</dbReference>
<dbReference type="AlphaFoldDB" id="A0A9D2QIS2"/>
<dbReference type="NCBIfam" id="TIGR02385">
    <property type="entry name" value="RelE_StbE"/>
    <property type="match status" value="1"/>
</dbReference>
<dbReference type="InterPro" id="IPR007712">
    <property type="entry name" value="RelE/ParE_toxin"/>
</dbReference>
<reference evidence="4" key="1">
    <citation type="journal article" date="2021" name="PeerJ">
        <title>Extensive microbial diversity within the chicken gut microbiome revealed by metagenomics and culture.</title>
        <authorList>
            <person name="Gilroy R."/>
            <person name="Ravi A."/>
            <person name="Getino M."/>
            <person name="Pursley I."/>
            <person name="Horton D.L."/>
            <person name="Alikhan N.F."/>
            <person name="Baker D."/>
            <person name="Gharbi K."/>
            <person name="Hall N."/>
            <person name="Watson M."/>
            <person name="Adriaenssens E.M."/>
            <person name="Foster-Nyarko E."/>
            <person name="Jarju S."/>
            <person name="Secka A."/>
            <person name="Antonio M."/>
            <person name="Oren A."/>
            <person name="Chaudhuri R.R."/>
            <person name="La Ragione R."/>
            <person name="Hildebrand F."/>
            <person name="Pallen M.J."/>
        </authorList>
    </citation>
    <scope>NUCLEOTIDE SEQUENCE</scope>
    <source>
        <strain evidence="4">ChiBcec1-1630</strain>
    </source>
</reference>
<accession>A0A9D2QIS2</accession>
<dbReference type="GO" id="GO:0006402">
    <property type="term" value="P:mRNA catabolic process"/>
    <property type="evidence" value="ECO:0007669"/>
    <property type="project" value="TreeGrafter"/>
</dbReference>
<evidence type="ECO:0000256" key="2">
    <source>
        <dbReference type="ARBA" id="ARBA00061366"/>
    </source>
</evidence>
<proteinExistence type="inferred from homology"/>
<keyword evidence="1" id="KW-1277">Toxin-antitoxin system</keyword>